<feature type="transmembrane region" description="Helical" evidence="1">
    <location>
        <begin position="21"/>
        <end position="41"/>
    </location>
</feature>
<accession>A0A0Q1CHC1</accession>
<evidence type="ECO:0000313" key="3">
    <source>
        <dbReference type="Proteomes" id="UP000050827"/>
    </source>
</evidence>
<keyword evidence="1" id="KW-0812">Transmembrane</keyword>
<comment type="caution">
    <text evidence="2">The sequence shown here is derived from an EMBL/GenBank/DDBJ whole genome shotgun (WGS) entry which is preliminary data.</text>
</comment>
<dbReference type="Proteomes" id="UP000050827">
    <property type="component" value="Unassembled WGS sequence"/>
</dbReference>
<protein>
    <submittedName>
        <fullName evidence="2">Uncharacterized protein</fullName>
    </submittedName>
</protein>
<proteinExistence type="predicted"/>
<keyword evidence="3" id="KW-1185">Reference proteome</keyword>
<dbReference type="AlphaFoldDB" id="A0A0Q1CHC1"/>
<evidence type="ECO:0000256" key="1">
    <source>
        <dbReference type="SAM" id="Phobius"/>
    </source>
</evidence>
<keyword evidence="1" id="KW-0472">Membrane</keyword>
<dbReference type="EMBL" id="LCTZ01000002">
    <property type="protein sequence ID" value="KQC30328.1"/>
    <property type="molecule type" value="Genomic_DNA"/>
</dbReference>
<keyword evidence="1" id="KW-1133">Transmembrane helix</keyword>
<sequence>MYYWVLMMSEKKKAPKKKAKTWALTGFFVMIAAIIGAYKFVYGYLIQMTWNEDGTGKGTSKPPDELDVIMFLGIVALGLAGFTILLFNIVRLLKK</sequence>
<feature type="transmembrane region" description="Helical" evidence="1">
    <location>
        <begin position="68"/>
        <end position="90"/>
    </location>
</feature>
<dbReference type="STRING" id="346185.AAY42_10890"/>
<name>A0A0Q1CHC1_9FLAO</name>
<gene>
    <name evidence="2" type="ORF">AAY42_10890</name>
</gene>
<organism evidence="2 3">
    <name type="scientific">Flagellimonas eckloniae</name>
    <dbReference type="NCBI Taxonomy" id="346185"/>
    <lineage>
        <taxon>Bacteria</taxon>
        <taxon>Pseudomonadati</taxon>
        <taxon>Bacteroidota</taxon>
        <taxon>Flavobacteriia</taxon>
        <taxon>Flavobacteriales</taxon>
        <taxon>Flavobacteriaceae</taxon>
        <taxon>Flagellimonas</taxon>
    </lineage>
</organism>
<reference evidence="2 3" key="1">
    <citation type="submission" date="2015-04" db="EMBL/GenBank/DDBJ databases">
        <title>Complete genome of flavobacterium.</title>
        <authorList>
            <person name="Kwon Y.M."/>
            <person name="Kim S.-J."/>
        </authorList>
    </citation>
    <scope>NUCLEOTIDE SEQUENCE [LARGE SCALE GENOMIC DNA]</scope>
    <source>
        <strain evidence="2 3">DK169</strain>
    </source>
</reference>
<evidence type="ECO:0000313" key="2">
    <source>
        <dbReference type="EMBL" id="KQC30328.1"/>
    </source>
</evidence>